<dbReference type="PANTHER" id="PTHR10963">
    <property type="entry name" value="GLYCOSYL HYDROLASE-RELATED"/>
    <property type="match status" value="1"/>
</dbReference>
<feature type="domain" description="GH16" evidence="6">
    <location>
        <begin position="62"/>
        <end position="309"/>
    </location>
</feature>
<accession>A0A1D1YF08</accession>
<gene>
    <name evidence="7" type="primary">crf1_1</name>
    <name evidence="7" type="ORF">g.28812</name>
</gene>
<dbReference type="EMBL" id="GDJX01014717">
    <property type="protein sequence ID" value="JAT53219.1"/>
    <property type="molecule type" value="Transcribed_RNA"/>
</dbReference>
<dbReference type="Pfam" id="PF00722">
    <property type="entry name" value="Glyco_hydro_16"/>
    <property type="match status" value="1"/>
</dbReference>
<dbReference type="SUPFAM" id="SSF49899">
    <property type="entry name" value="Concanavalin A-like lectins/glucanases"/>
    <property type="match status" value="1"/>
</dbReference>
<name>A0A1D1YF08_9ARAE</name>
<sequence>MKSFRTFAFISAVIVSLSLHVEAVCKGYGSNCPQEAPCCNMGWCSNDPKFCSFGCEPENSFNDKSCYPDPPCVSLYDDFSNKSLISWFQWNGDPNSYHWTSDFKPDYSSYDDNGNLLLGLHYDGVNKNEQGRYQGFGSTVSSSRAMEFGTVTARIKTGSTAPGIVTSFITKNTVGDEIDYEWVGLNPSEAQSNYYWNGTLDYTKGAHHPVGADSTADYHIYTIEWLPDHISWIIDGNVVRTVNKADTFDSTLGLYKFPARPSRVQLSMWDGGMGADGTANWAGKTDWSDQTKTYTMFVDWVNITCFYNGNASTPWPPEGYGPPKVTSTNSTTSLQTLGTNVPAATPTQGGNQPQIDTGPGMDYNASQLPKLVPAVAATCSLVVVSAIVFGIWKYRKSKGEDYVKYP</sequence>
<dbReference type="GO" id="GO:0005975">
    <property type="term" value="P:carbohydrate metabolic process"/>
    <property type="evidence" value="ECO:0007669"/>
    <property type="project" value="InterPro"/>
</dbReference>
<dbReference type="PROSITE" id="PS51762">
    <property type="entry name" value="GH16_2"/>
    <property type="match status" value="1"/>
</dbReference>
<dbReference type="GO" id="GO:0016757">
    <property type="term" value="F:glycosyltransferase activity"/>
    <property type="evidence" value="ECO:0007669"/>
    <property type="project" value="TreeGrafter"/>
</dbReference>
<evidence type="ECO:0000256" key="1">
    <source>
        <dbReference type="ARBA" id="ARBA00022729"/>
    </source>
</evidence>
<keyword evidence="4" id="KW-0812">Transmembrane</keyword>
<feature type="chain" id="PRO_5008900167" evidence="5">
    <location>
        <begin position="24"/>
        <end position="406"/>
    </location>
</feature>
<keyword evidence="4" id="KW-1133">Transmembrane helix</keyword>
<evidence type="ECO:0000256" key="2">
    <source>
        <dbReference type="ARBA" id="ARBA00022801"/>
    </source>
</evidence>
<reference evidence="7" key="1">
    <citation type="submission" date="2015-07" db="EMBL/GenBank/DDBJ databases">
        <title>Transcriptome Assembly of Anthurium amnicola.</title>
        <authorList>
            <person name="Suzuki J."/>
        </authorList>
    </citation>
    <scope>NUCLEOTIDE SEQUENCE</scope>
</reference>
<evidence type="ECO:0000256" key="5">
    <source>
        <dbReference type="SAM" id="SignalP"/>
    </source>
</evidence>
<feature type="transmembrane region" description="Helical" evidence="4">
    <location>
        <begin position="371"/>
        <end position="392"/>
    </location>
</feature>
<keyword evidence="4" id="KW-0472">Membrane</keyword>
<dbReference type="InterPro" id="IPR050546">
    <property type="entry name" value="Glycosyl_Hydrlase_16"/>
</dbReference>
<proteinExistence type="predicted"/>
<dbReference type="GO" id="GO:0004553">
    <property type="term" value="F:hydrolase activity, hydrolyzing O-glycosyl compounds"/>
    <property type="evidence" value="ECO:0007669"/>
    <property type="project" value="InterPro"/>
</dbReference>
<dbReference type="InterPro" id="IPR013320">
    <property type="entry name" value="ConA-like_dom_sf"/>
</dbReference>
<evidence type="ECO:0000256" key="3">
    <source>
        <dbReference type="ARBA" id="ARBA00023295"/>
    </source>
</evidence>
<organism evidence="7">
    <name type="scientific">Anthurium amnicola</name>
    <dbReference type="NCBI Taxonomy" id="1678845"/>
    <lineage>
        <taxon>Eukaryota</taxon>
        <taxon>Viridiplantae</taxon>
        <taxon>Streptophyta</taxon>
        <taxon>Embryophyta</taxon>
        <taxon>Tracheophyta</taxon>
        <taxon>Spermatophyta</taxon>
        <taxon>Magnoliopsida</taxon>
        <taxon>Liliopsida</taxon>
        <taxon>Araceae</taxon>
        <taxon>Pothoideae</taxon>
        <taxon>Potheae</taxon>
        <taxon>Anthurium</taxon>
    </lineage>
</organism>
<feature type="signal peptide" evidence="5">
    <location>
        <begin position="1"/>
        <end position="23"/>
    </location>
</feature>
<keyword evidence="2" id="KW-0378">Hydrolase</keyword>
<evidence type="ECO:0000259" key="6">
    <source>
        <dbReference type="PROSITE" id="PS51762"/>
    </source>
</evidence>
<evidence type="ECO:0000256" key="4">
    <source>
        <dbReference type="SAM" id="Phobius"/>
    </source>
</evidence>
<keyword evidence="1 5" id="KW-0732">Signal</keyword>
<keyword evidence="3 7" id="KW-0326">Glycosidase</keyword>
<dbReference type="InterPro" id="IPR000757">
    <property type="entry name" value="Beta-glucanase-like"/>
</dbReference>
<dbReference type="AlphaFoldDB" id="A0A1D1YF08"/>
<evidence type="ECO:0000313" key="7">
    <source>
        <dbReference type="EMBL" id="JAT53219.1"/>
    </source>
</evidence>
<dbReference type="PANTHER" id="PTHR10963:SF22">
    <property type="entry name" value="GLYCOSIDASE CRH2-RELATED"/>
    <property type="match status" value="1"/>
</dbReference>
<dbReference type="Gene3D" id="2.60.120.200">
    <property type="match status" value="1"/>
</dbReference>
<protein>
    <submittedName>
        <fullName evidence="7">Putative glycosidase crf2</fullName>
    </submittedName>
</protein>